<feature type="binding site" evidence="16">
    <location>
        <begin position="127"/>
        <end position="130"/>
    </location>
    <ligand>
        <name>substrate</name>
    </ligand>
</feature>
<evidence type="ECO:0000256" key="9">
    <source>
        <dbReference type="ARBA" id="ARBA00022741"/>
    </source>
</evidence>
<dbReference type="GO" id="GO:0046872">
    <property type="term" value="F:metal ion binding"/>
    <property type="evidence" value="ECO:0007669"/>
    <property type="project" value="UniProtKB-KW"/>
</dbReference>
<comment type="subcellular location">
    <subcellularLocation>
        <location evidence="3 16">Cytoplasm</location>
    </subcellularLocation>
</comment>
<keyword evidence="13 16" id="KW-0173">Coenzyme A biosynthesis</keyword>
<dbReference type="NCBIfam" id="TIGR00671">
    <property type="entry name" value="baf"/>
    <property type="match status" value="1"/>
</dbReference>
<gene>
    <name evidence="16 17" type="primary">coaX</name>
    <name evidence="17" type="ORF">Pr1d_49120</name>
</gene>
<dbReference type="EMBL" id="CP042913">
    <property type="protein sequence ID" value="QEG37566.1"/>
    <property type="molecule type" value="Genomic_DNA"/>
</dbReference>
<dbReference type="GO" id="GO:0004594">
    <property type="term" value="F:pantothenate kinase activity"/>
    <property type="evidence" value="ECO:0007669"/>
    <property type="project" value="UniProtKB-UniRule"/>
</dbReference>
<dbReference type="GO" id="GO:0005524">
    <property type="term" value="F:ATP binding"/>
    <property type="evidence" value="ECO:0007669"/>
    <property type="project" value="UniProtKB-UniRule"/>
</dbReference>
<comment type="cofactor">
    <cofactor evidence="2">
        <name>K(+)</name>
        <dbReference type="ChEBI" id="CHEBI:29103"/>
    </cofactor>
</comment>
<dbReference type="GO" id="GO:0015937">
    <property type="term" value="P:coenzyme A biosynthetic process"/>
    <property type="evidence" value="ECO:0007669"/>
    <property type="project" value="UniProtKB-UniRule"/>
</dbReference>
<keyword evidence="7 16" id="KW-0963">Cytoplasm</keyword>
<dbReference type="CDD" id="cd24015">
    <property type="entry name" value="ASKHA_NBD_PanK-III"/>
    <property type="match status" value="1"/>
</dbReference>
<protein>
    <recommendedName>
        <fullName evidence="15 16">Type III pantothenate kinase</fullName>
        <ecNumber evidence="6 16">2.7.1.33</ecNumber>
    </recommendedName>
    <alternativeName>
        <fullName evidence="16">PanK-III</fullName>
    </alternativeName>
    <alternativeName>
        <fullName evidence="16">Pantothenic acid kinase</fullName>
    </alternativeName>
</protein>
<comment type="caution">
    <text evidence="16">Lacks conserved residue(s) required for the propagation of feature annotation.</text>
</comment>
<evidence type="ECO:0000256" key="8">
    <source>
        <dbReference type="ARBA" id="ARBA00022679"/>
    </source>
</evidence>
<comment type="cofactor">
    <cofactor evidence="16">
        <name>NH4(+)</name>
        <dbReference type="ChEBI" id="CHEBI:28938"/>
    </cofactor>
    <cofactor evidence="16">
        <name>K(+)</name>
        <dbReference type="ChEBI" id="CHEBI:29103"/>
    </cofactor>
    <text evidence="16">A monovalent cation. Ammonium or potassium.</text>
</comment>
<keyword evidence="16" id="KW-0479">Metal-binding</keyword>
<sequence length="282" mass="29756">MSETADLLAVDVGTSRVKFGWFPAEIACLNDPVTSTLPIASPQLPLPDETFACRHRDVPPDELAEQIAEWLTQLEVQQTQVALSSVSPEATKSVAEILAQHGFSSVKVLTSGDLSLEVQVIEPNRVGIDRLLSAVAVNRVRNADRSAIVMDLGTAVTVDLISHHGVFLGGAILPGWSLAAAALHGGTSSLPLLSSDNIQLPEHDLGKCTTEAIAAGLTWGLIGALEKLIEKYTELSEGTPQLFLTGGDAPMVLDALSESTGPVRHISHLILAGIAIVSEAKR</sequence>
<keyword evidence="11 16" id="KW-0067">ATP-binding</keyword>
<evidence type="ECO:0000313" key="17">
    <source>
        <dbReference type="EMBL" id="QEG37566.1"/>
    </source>
</evidence>
<comment type="catalytic activity">
    <reaction evidence="1 16">
        <text>(R)-pantothenate + ATP = (R)-4'-phosphopantothenate + ADP + H(+)</text>
        <dbReference type="Rhea" id="RHEA:16373"/>
        <dbReference type="ChEBI" id="CHEBI:10986"/>
        <dbReference type="ChEBI" id="CHEBI:15378"/>
        <dbReference type="ChEBI" id="CHEBI:29032"/>
        <dbReference type="ChEBI" id="CHEBI:30616"/>
        <dbReference type="ChEBI" id="CHEBI:456216"/>
        <dbReference type="EC" id="2.7.1.33"/>
    </reaction>
</comment>
<dbReference type="Pfam" id="PF03309">
    <property type="entry name" value="Pan_kinase"/>
    <property type="match status" value="1"/>
</dbReference>
<keyword evidence="9 16" id="KW-0547">Nucleotide-binding</keyword>
<evidence type="ECO:0000256" key="7">
    <source>
        <dbReference type="ARBA" id="ARBA00022490"/>
    </source>
</evidence>
<dbReference type="InterPro" id="IPR043129">
    <property type="entry name" value="ATPase_NBD"/>
</dbReference>
<evidence type="ECO:0000256" key="16">
    <source>
        <dbReference type="HAMAP-Rule" id="MF_01274"/>
    </source>
</evidence>
<evidence type="ECO:0000256" key="5">
    <source>
        <dbReference type="ARBA" id="ARBA00011738"/>
    </source>
</evidence>
<evidence type="ECO:0000256" key="14">
    <source>
        <dbReference type="ARBA" id="ARBA00038036"/>
    </source>
</evidence>
<comment type="function">
    <text evidence="16">Catalyzes the phosphorylation of pantothenate (Pan), the first step in CoA biosynthesis.</text>
</comment>
<dbReference type="RefSeq" id="WP_148075786.1">
    <property type="nucleotide sequence ID" value="NZ_CP042913.1"/>
</dbReference>
<name>A0A5B9QKJ8_9BACT</name>
<evidence type="ECO:0000256" key="15">
    <source>
        <dbReference type="ARBA" id="ARBA00040883"/>
    </source>
</evidence>
<dbReference type="AlphaFoldDB" id="A0A5B9QKJ8"/>
<reference evidence="17 18" key="1">
    <citation type="submission" date="2019-08" db="EMBL/GenBank/DDBJ databases">
        <title>Deep-cultivation of Planctomycetes and their phenomic and genomic characterization uncovers novel biology.</title>
        <authorList>
            <person name="Wiegand S."/>
            <person name="Jogler M."/>
            <person name="Boedeker C."/>
            <person name="Pinto D."/>
            <person name="Vollmers J."/>
            <person name="Rivas-Marin E."/>
            <person name="Kohn T."/>
            <person name="Peeters S.H."/>
            <person name="Heuer A."/>
            <person name="Rast P."/>
            <person name="Oberbeckmann S."/>
            <person name="Bunk B."/>
            <person name="Jeske O."/>
            <person name="Meyerdierks A."/>
            <person name="Storesund J.E."/>
            <person name="Kallscheuer N."/>
            <person name="Luecker S."/>
            <person name="Lage O.M."/>
            <person name="Pohl T."/>
            <person name="Merkel B.J."/>
            <person name="Hornburger P."/>
            <person name="Mueller R.-W."/>
            <person name="Bruemmer F."/>
            <person name="Labrenz M."/>
            <person name="Spormann A.M."/>
            <person name="Op den Camp H."/>
            <person name="Overmann J."/>
            <person name="Amann R."/>
            <person name="Jetten M.S.M."/>
            <person name="Mascher T."/>
            <person name="Medema M.H."/>
            <person name="Devos D.P."/>
            <person name="Kaster A.-K."/>
            <person name="Ovreas L."/>
            <person name="Rohde M."/>
            <person name="Galperin M.Y."/>
            <person name="Jogler C."/>
        </authorList>
    </citation>
    <scope>NUCLEOTIDE SEQUENCE [LARGE SCALE GENOMIC DNA]</scope>
    <source>
        <strain evidence="17 18">Pr1d</strain>
    </source>
</reference>
<dbReference type="PANTHER" id="PTHR34265:SF1">
    <property type="entry name" value="TYPE III PANTOTHENATE KINASE"/>
    <property type="match status" value="1"/>
</dbReference>
<dbReference type="Gene3D" id="3.30.420.40">
    <property type="match status" value="2"/>
</dbReference>
<feature type="binding site" evidence="16">
    <location>
        <begin position="11"/>
        <end position="18"/>
    </location>
    <ligand>
        <name>ATP</name>
        <dbReference type="ChEBI" id="CHEBI:30616"/>
    </ligand>
</feature>
<dbReference type="InterPro" id="IPR004619">
    <property type="entry name" value="Type_III_PanK"/>
</dbReference>
<comment type="subunit">
    <text evidence="5 16">Homodimer.</text>
</comment>
<evidence type="ECO:0000256" key="10">
    <source>
        <dbReference type="ARBA" id="ARBA00022777"/>
    </source>
</evidence>
<dbReference type="OrthoDB" id="9804707at2"/>
<feature type="binding site" evidence="16">
    <location>
        <position position="209"/>
    </location>
    <ligand>
        <name>substrate</name>
    </ligand>
</feature>
<evidence type="ECO:0000256" key="6">
    <source>
        <dbReference type="ARBA" id="ARBA00012102"/>
    </source>
</evidence>
<evidence type="ECO:0000256" key="1">
    <source>
        <dbReference type="ARBA" id="ARBA00001206"/>
    </source>
</evidence>
<accession>A0A5B9QKJ8</accession>
<evidence type="ECO:0000313" key="18">
    <source>
        <dbReference type="Proteomes" id="UP000323917"/>
    </source>
</evidence>
<keyword evidence="10 16" id="KW-0418">Kinase</keyword>
<feature type="binding site" evidence="16">
    <location>
        <position position="154"/>
    </location>
    <ligand>
        <name>ATP</name>
        <dbReference type="ChEBI" id="CHEBI:30616"/>
    </ligand>
</feature>
<evidence type="ECO:0000256" key="13">
    <source>
        <dbReference type="ARBA" id="ARBA00022993"/>
    </source>
</evidence>
<evidence type="ECO:0000256" key="12">
    <source>
        <dbReference type="ARBA" id="ARBA00022958"/>
    </source>
</evidence>
<keyword evidence="12 16" id="KW-0630">Potassium</keyword>
<comment type="similarity">
    <text evidence="14 16">Belongs to the type III pantothenate kinase family.</text>
</comment>
<comment type="pathway">
    <text evidence="4 16">Cofactor biosynthesis; coenzyme A biosynthesis; CoA from (R)-pantothenate: step 1/5.</text>
</comment>
<evidence type="ECO:0000256" key="3">
    <source>
        <dbReference type="ARBA" id="ARBA00004496"/>
    </source>
</evidence>
<feature type="binding site" evidence="16">
    <location>
        <position position="151"/>
    </location>
    <ligand>
        <name>K(+)</name>
        <dbReference type="ChEBI" id="CHEBI:29103"/>
    </ligand>
</feature>
<dbReference type="Proteomes" id="UP000323917">
    <property type="component" value="Chromosome"/>
</dbReference>
<organism evidence="17 18">
    <name type="scientific">Bythopirellula goksoeyrii</name>
    <dbReference type="NCBI Taxonomy" id="1400387"/>
    <lineage>
        <taxon>Bacteria</taxon>
        <taxon>Pseudomonadati</taxon>
        <taxon>Planctomycetota</taxon>
        <taxon>Planctomycetia</taxon>
        <taxon>Pirellulales</taxon>
        <taxon>Lacipirellulaceae</taxon>
        <taxon>Bythopirellula</taxon>
    </lineage>
</organism>
<evidence type="ECO:0000256" key="2">
    <source>
        <dbReference type="ARBA" id="ARBA00001958"/>
    </source>
</evidence>
<dbReference type="HAMAP" id="MF_01274">
    <property type="entry name" value="Pantothen_kinase_3"/>
    <property type="match status" value="1"/>
</dbReference>
<dbReference type="UniPathway" id="UPA00241">
    <property type="reaction ID" value="UER00352"/>
</dbReference>
<dbReference type="PANTHER" id="PTHR34265">
    <property type="entry name" value="TYPE III PANTOTHENATE KINASE"/>
    <property type="match status" value="1"/>
</dbReference>
<evidence type="ECO:0000256" key="11">
    <source>
        <dbReference type="ARBA" id="ARBA00022840"/>
    </source>
</evidence>
<dbReference type="KEGG" id="bgok:Pr1d_49120"/>
<dbReference type="GO" id="GO:0005737">
    <property type="term" value="C:cytoplasm"/>
    <property type="evidence" value="ECO:0007669"/>
    <property type="project" value="UniProtKB-SubCell"/>
</dbReference>
<evidence type="ECO:0000256" key="4">
    <source>
        <dbReference type="ARBA" id="ARBA00005225"/>
    </source>
</evidence>
<dbReference type="EC" id="2.7.1.33" evidence="6 16"/>
<keyword evidence="18" id="KW-1185">Reference proteome</keyword>
<keyword evidence="8 16" id="KW-0808">Transferase</keyword>
<dbReference type="SUPFAM" id="SSF53067">
    <property type="entry name" value="Actin-like ATPase domain"/>
    <property type="match status" value="2"/>
</dbReference>
<proteinExistence type="inferred from homology"/>
<feature type="active site" description="Proton acceptor" evidence="16">
    <location>
        <position position="129"/>
    </location>
</feature>